<evidence type="ECO:0000256" key="8">
    <source>
        <dbReference type="SAM" id="SignalP"/>
    </source>
</evidence>
<reference evidence="11" key="1">
    <citation type="submission" date="2020-11" db="EMBL/GenBank/DDBJ databases">
        <authorList>
            <consortium name="DOE Joint Genome Institute"/>
            <person name="Ahrendt S."/>
            <person name="Riley R."/>
            <person name="Andreopoulos W."/>
            <person name="Labutti K."/>
            <person name="Pangilinan J."/>
            <person name="Ruiz-Duenas F.J."/>
            <person name="Barrasa J.M."/>
            <person name="Sanchez-Garcia M."/>
            <person name="Camarero S."/>
            <person name="Miyauchi S."/>
            <person name="Serrano A."/>
            <person name="Linde D."/>
            <person name="Babiker R."/>
            <person name="Drula E."/>
            <person name="Ayuso-Fernandez I."/>
            <person name="Pacheco R."/>
            <person name="Padilla G."/>
            <person name="Ferreira P."/>
            <person name="Barriuso J."/>
            <person name="Kellner H."/>
            <person name="Castanera R."/>
            <person name="Alfaro M."/>
            <person name="Ramirez L."/>
            <person name="Pisabarro A.G."/>
            <person name="Kuo A."/>
            <person name="Tritt A."/>
            <person name="Lipzen A."/>
            <person name="He G."/>
            <person name="Yan M."/>
            <person name="Ng V."/>
            <person name="Cullen D."/>
            <person name="Martin F."/>
            <person name="Rosso M.-N."/>
            <person name="Henrissat B."/>
            <person name="Hibbett D."/>
            <person name="Martinez A.T."/>
            <person name="Grigoriev I.V."/>
        </authorList>
    </citation>
    <scope>NUCLEOTIDE SEQUENCE</scope>
    <source>
        <strain evidence="11">AH 40177</strain>
    </source>
</reference>
<dbReference type="SUPFAM" id="SSF54373">
    <property type="entry name" value="FAD-linked reductases, C-terminal domain"/>
    <property type="match status" value="1"/>
</dbReference>
<evidence type="ECO:0000256" key="4">
    <source>
        <dbReference type="ARBA" id="ARBA00022827"/>
    </source>
</evidence>
<feature type="binding site" evidence="6">
    <location>
        <position position="260"/>
    </location>
    <ligand>
        <name>FAD</name>
        <dbReference type="ChEBI" id="CHEBI:57692"/>
    </ligand>
</feature>
<comment type="caution">
    <text evidence="11">The sequence shown here is derived from an EMBL/GenBank/DDBJ whole genome shotgun (WGS) entry which is preliminary data.</text>
</comment>
<feature type="domain" description="Glucose-methanol-choline oxidoreductase N-terminal" evidence="9">
    <location>
        <begin position="111"/>
        <end position="134"/>
    </location>
</feature>
<dbReference type="InterPro" id="IPR036188">
    <property type="entry name" value="FAD/NAD-bd_sf"/>
</dbReference>
<dbReference type="PIRSF" id="PIRSF000137">
    <property type="entry name" value="Alcohol_oxidase"/>
    <property type="match status" value="1"/>
</dbReference>
<feature type="chain" id="PRO_5040316027" evidence="8">
    <location>
        <begin position="20"/>
        <end position="601"/>
    </location>
</feature>
<evidence type="ECO:0000259" key="9">
    <source>
        <dbReference type="PROSITE" id="PS00623"/>
    </source>
</evidence>
<dbReference type="Pfam" id="PF00732">
    <property type="entry name" value="GMC_oxred_N"/>
    <property type="match status" value="1"/>
</dbReference>
<name>A0A9P5PFK5_9AGAR</name>
<comment type="cofactor">
    <cofactor evidence="1 6">
        <name>FAD</name>
        <dbReference type="ChEBI" id="CHEBI:57692"/>
    </cofactor>
</comment>
<dbReference type="EMBL" id="JADNRY010000157">
    <property type="protein sequence ID" value="KAF9062948.1"/>
    <property type="molecule type" value="Genomic_DNA"/>
</dbReference>
<sequence length="601" mass="64777">MPSLEALALLILSPLLVSAVIYTSPSQLNRTQYDFIVVGAGAAGNVLANRLTEDNRFSVLLIEAGVTNEGVLASAVPFLAPSIEPQSAITWNYTTTPQVGLNGRSISYSRGKLLGGSSSINFLTYNRGSNDEYDRIANFTNDSNWAWENIEKYYLKSSRLVLSPDNRDLSGKIYPPAHGSGPVEVSLPALPTEIDHRVIQASQMLGGSFYFNLDLQAGNGVGFSYAQSTIGNGTRSSSATAYLEPVLARPNLDVLIQTQVTKLAQDDTETVRGPHFNKVEMAQAPEGERYYATARLEVILSAGSINTPQILLLSGIGNKTTLENMGIQSLVDIPDVGQNLQDHPILSNYFLVNSNSTFDNVLRNATLSAEDLQLWNSTGHGLFADAPANTLGFMRIPQESHIFSKFADPSAGPLSAHLEMLFANGYAATVNPQPNVGHFLTVNTAVVSPISIGSVTLNSTNPFAFPTINPGFLTSPFDAFVMVKAMKYVRQFLSSLAWKGYIMKPFGEVGEAGTDEELEGAARDNVVTIWHPTSTCRMSPAEAAYGVVDSYLLVKGASGIRIVDASIFPFVPGAHPVGIVYTIAERAADLIKEKYKTSPYG</sequence>
<gene>
    <name evidence="11" type="ORF">BDP27DRAFT_1335885</name>
</gene>
<dbReference type="PANTHER" id="PTHR11552:SF147">
    <property type="entry name" value="CHOLINE DEHYDROGENASE, MITOCHONDRIAL"/>
    <property type="match status" value="1"/>
</dbReference>
<dbReference type="GO" id="GO:0016614">
    <property type="term" value="F:oxidoreductase activity, acting on CH-OH group of donors"/>
    <property type="evidence" value="ECO:0007669"/>
    <property type="project" value="InterPro"/>
</dbReference>
<evidence type="ECO:0000256" key="5">
    <source>
        <dbReference type="PIRSR" id="PIRSR000137-1"/>
    </source>
</evidence>
<feature type="binding site" evidence="6">
    <location>
        <begin position="530"/>
        <end position="531"/>
    </location>
    <ligand>
        <name>FAD</name>
        <dbReference type="ChEBI" id="CHEBI:57692"/>
    </ligand>
</feature>
<feature type="signal peptide" evidence="8">
    <location>
        <begin position="1"/>
        <end position="19"/>
    </location>
</feature>
<dbReference type="Proteomes" id="UP000772434">
    <property type="component" value="Unassembled WGS sequence"/>
</dbReference>
<proteinExistence type="inferred from homology"/>
<dbReference type="Gene3D" id="3.50.50.60">
    <property type="entry name" value="FAD/NAD(P)-binding domain"/>
    <property type="match status" value="1"/>
</dbReference>
<evidence type="ECO:0000256" key="1">
    <source>
        <dbReference type="ARBA" id="ARBA00001974"/>
    </source>
</evidence>
<dbReference type="Pfam" id="PF05199">
    <property type="entry name" value="GMC_oxred_C"/>
    <property type="match status" value="1"/>
</dbReference>
<dbReference type="OrthoDB" id="269227at2759"/>
<organism evidence="11 12">
    <name type="scientific">Rhodocollybia butyracea</name>
    <dbReference type="NCBI Taxonomy" id="206335"/>
    <lineage>
        <taxon>Eukaryota</taxon>
        <taxon>Fungi</taxon>
        <taxon>Dikarya</taxon>
        <taxon>Basidiomycota</taxon>
        <taxon>Agaricomycotina</taxon>
        <taxon>Agaricomycetes</taxon>
        <taxon>Agaricomycetidae</taxon>
        <taxon>Agaricales</taxon>
        <taxon>Marasmiineae</taxon>
        <taxon>Omphalotaceae</taxon>
        <taxon>Rhodocollybia</taxon>
    </lineage>
</organism>
<dbReference type="AlphaFoldDB" id="A0A9P5PFK5"/>
<dbReference type="InterPro" id="IPR012132">
    <property type="entry name" value="GMC_OxRdtase"/>
</dbReference>
<dbReference type="GO" id="GO:0050660">
    <property type="term" value="F:flavin adenine dinucleotide binding"/>
    <property type="evidence" value="ECO:0007669"/>
    <property type="project" value="InterPro"/>
</dbReference>
<evidence type="ECO:0000256" key="3">
    <source>
        <dbReference type="ARBA" id="ARBA00022630"/>
    </source>
</evidence>
<accession>A0A9P5PFK5</accession>
<keyword evidence="12" id="KW-1185">Reference proteome</keyword>
<dbReference type="Gene3D" id="3.30.560.10">
    <property type="entry name" value="Glucose Oxidase, domain 3"/>
    <property type="match status" value="1"/>
</dbReference>
<dbReference type="PROSITE" id="PS00624">
    <property type="entry name" value="GMC_OXRED_2"/>
    <property type="match status" value="1"/>
</dbReference>
<keyword evidence="8" id="KW-0732">Signal</keyword>
<protein>
    <submittedName>
        <fullName evidence="11">Aryl-alcohol-oxidase from pleurotus Eryingii</fullName>
    </submittedName>
</protein>
<evidence type="ECO:0000256" key="6">
    <source>
        <dbReference type="PIRSR" id="PIRSR000137-2"/>
    </source>
</evidence>
<feature type="domain" description="Glucose-methanol-choline oxidoreductase N-terminal" evidence="10">
    <location>
        <begin position="303"/>
        <end position="317"/>
    </location>
</feature>
<evidence type="ECO:0000313" key="11">
    <source>
        <dbReference type="EMBL" id="KAF9062948.1"/>
    </source>
</evidence>
<evidence type="ECO:0000259" key="10">
    <source>
        <dbReference type="PROSITE" id="PS00624"/>
    </source>
</evidence>
<dbReference type="PROSITE" id="PS00623">
    <property type="entry name" value="GMC_OXRED_1"/>
    <property type="match status" value="1"/>
</dbReference>
<dbReference type="InterPro" id="IPR007867">
    <property type="entry name" value="GMC_OxRtase_C"/>
</dbReference>
<dbReference type="SUPFAM" id="SSF51905">
    <property type="entry name" value="FAD/NAD(P)-binding domain"/>
    <property type="match status" value="1"/>
</dbReference>
<dbReference type="InterPro" id="IPR000172">
    <property type="entry name" value="GMC_OxRdtase_N"/>
</dbReference>
<feature type="active site" description="Proton acceptor" evidence="5">
    <location>
        <position position="575"/>
    </location>
</feature>
<evidence type="ECO:0000313" key="12">
    <source>
        <dbReference type="Proteomes" id="UP000772434"/>
    </source>
</evidence>
<evidence type="ECO:0000256" key="2">
    <source>
        <dbReference type="ARBA" id="ARBA00010790"/>
    </source>
</evidence>
<dbReference type="PANTHER" id="PTHR11552">
    <property type="entry name" value="GLUCOSE-METHANOL-CHOLINE GMC OXIDOREDUCTASE"/>
    <property type="match status" value="1"/>
</dbReference>
<keyword evidence="4 6" id="KW-0274">FAD</keyword>
<keyword evidence="3 7" id="KW-0285">Flavoprotein</keyword>
<feature type="active site" description="Proton donor" evidence="5">
    <location>
        <position position="531"/>
    </location>
</feature>
<evidence type="ECO:0000256" key="7">
    <source>
        <dbReference type="RuleBase" id="RU003968"/>
    </source>
</evidence>
<comment type="similarity">
    <text evidence="2 7">Belongs to the GMC oxidoreductase family.</text>
</comment>